<dbReference type="InterPro" id="IPR043917">
    <property type="entry name" value="DUF5753"/>
</dbReference>
<dbReference type="Proteomes" id="UP001500653">
    <property type="component" value="Unassembled WGS sequence"/>
</dbReference>
<dbReference type="Gene3D" id="1.10.260.40">
    <property type="entry name" value="lambda repressor-like DNA-binding domains"/>
    <property type="match status" value="1"/>
</dbReference>
<feature type="domain" description="HTH cro/C1-type" evidence="1">
    <location>
        <begin position="4"/>
        <end position="58"/>
    </location>
</feature>
<comment type="caution">
    <text evidence="2">The sequence shown here is derived from an EMBL/GenBank/DDBJ whole genome shotgun (WGS) entry which is preliminary data.</text>
</comment>
<dbReference type="InterPro" id="IPR001387">
    <property type="entry name" value="Cro/C1-type_HTH"/>
</dbReference>
<name>A0ABN1WB08_9PSEU</name>
<protein>
    <submittedName>
        <fullName evidence="2">Helix-turn-helix transcriptional regulator</fullName>
    </submittedName>
</protein>
<sequence length="283" mass="31412">MSRLVALRVHAGFDIGDAAERAGFSQSKLSRIESLDVGVSGDDTDTLCQVYGVDDETRHALVALARQAKRKGWWQVFPGDELGVSTDLLELEDDSTQIRSYTDVLIPGFVQTFEYACAVIGATSPMLDRSTVEYHARVRMERQQRLRDRGVERWLIVDEYALRRNIGGPSTMAAMIESLIDAANDPSVSIQILPQDLSEHVALGMPFKLMTLRDGARFVHADTLGGGLYLEADEQVANQEDRWSKLAAQALSFVETTTQLGLIAQYQRSRTHDQPGSLRVAQE</sequence>
<organism evidence="2 3">
    <name type="scientific">Prauserella halophila</name>
    <dbReference type="NCBI Taxonomy" id="185641"/>
    <lineage>
        <taxon>Bacteria</taxon>
        <taxon>Bacillati</taxon>
        <taxon>Actinomycetota</taxon>
        <taxon>Actinomycetes</taxon>
        <taxon>Pseudonocardiales</taxon>
        <taxon>Pseudonocardiaceae</taxon>
        <taxon>Prauserella</taxon>
    </lineage>
</organism>
<accession>A0ABN1WB08</accession>
<gene>
    <name evidence="2" type="ORF">GCM10009676_20820</name>
</gene>
<dbReference type="CDD" id="cd00093">
    <property type="entry name" value="HTH_XRE"/>
    <property type="match status" value="1"/>
</dbReference>
<proteinExistence type="predicted"/>
<reference evidence="2 3" key="1">
    <citation type="journal article" date="2019" name="Int. J. Syst. Evol. Microbiol.">
        <title>The Global Catalogue of Microorganisms (GCM) 10K type strain sequencing project: providing services to taxonomists for standard genome sequencing and annotation.</title>
        <authorList>
            <consortium name="The Broad Institute Genomics Platform"/>
            <consortium name="The Broad Institute Genome Sequencing Center for Infectious Disease"/>
            <person name="Wu L."/>
            <person name="Ma J."/>
        </authorList>
    </citation>
    <scope>NUCLEOTIDE SEQUENCE [LARGE SCALE GENOMIC DNA]</scope>
    <source>
        <strain evidence="2 3">JCM 13023</strain>
    </source>
</reference>
<keyword evidence="3" id="KW-1185">Reference proteome</keyword>
<dbReference type="Pfam" id="PF19054">
    <property type="entry name" value="DUF5753"/>
    <property type="match status" value="1"/>
</dbReference>
<dbReference type="InterPro" id="IPR010982">
    <property type="entry name" value="Lambda_DNA-bd_dom_sf"/>
</dbReference>
<dbReference type="SUPFAM" id="SSF47413">
    <property type="entry name" value="lambda repressor-like DNA-binding domains"/>
    <property type="match status" value="1"/>
</dbReference>
<dbReference type="SMART" id="SM00530">
    <property type="entry name" value="HTH_XRE"/>
    <property type="match status" value="1"/>
</dbReference>
<dbReference type="PROSITE" id="PS50943">
    <property type="entry name" value="HTH_CROC1"/>
    <property type="match status" value="1"/>
</dbReference>
<evidence type="ECO:0000313" key="2">
    <source>
        <dbReference type="EMBL" id="GAA1236438.1"/>
    </source>
</evidence>
<evidence type="ECO:0000313" key="3">
    <source>
        <dbReference type="Proteomes" id="UP001500653"/>
    </source>
</evidence>
<dbReference type="EMBL" id="BAAALN010000005">
    <property type="protein sequence ID" value="GAA1236438.1"/>
    <property type="molecule type" value="Genomic_DNA"/>
</dbReference>
<evidence type="ECO:0000259" key="1">
    <source>
        <dbReference type="PROSITE" id="PS50943"/>
    </source>
</evidence>
<dbReference type="Pfam" id="PF13560">
    <property type="entry name" value="HTH_31"/>
    <property type="match status" value="1"/>
</dbReference>